<accession>A0A4Q7P564</accession>
<feature type="chain" id="PRO_5020237616" evidence="1">
    <location>
        <begin position="21"/>
        <end position="153"/>
    </location>
</feature>
<proteinExistence type="predicted"/>
<evidence type="ECO:0000313" key="3">
    <source>
        <dbReference type="Proteomes" id="UP000292209"/>
    </source>
</evidence>
<dbReference type="AlphaFoldDB" id="A0A4Q7P564"/>
<dbReference type="OrthoDB" id="826220at2"/>
<feature type="signal peptide" evidence="1">
    <location>
        <begin position="1"/>
        <end position="20"/>
    </location>
</feature>
<name>A0A4Q7P564_9BACT</name>
<dbReference type="Proteomes" id="UP000292209">
    <property type="component" value="Unassembled WGS sequence"/>
</dbReference>
<protein>
    <submittedName>
        <fullName evidence="2">Uncharacterized protein</fullName>
    </submittedName>
</protein>
<sequence length="153" mass="17778">MKYLCLWILSFCLFVNSASSQQSSPEERIFLVIPRSNVPNSKVSYAEHKTILYGAIITFDIPNISAQVFHIPSKNNHPDYKHEEIYTSQSDLLYSTVLFVDQLTFGDFVELEQNVASYKYYMIFQEDYMTKNRFILDHRFKALEVAVRADGAI</sequence>
<gene>
    <name evidence="2" type="ORF">BC751_0586</name>
</gene>
<dbReference type="RefSeq" id="WP_130274229.1">
    <property type="nucleotide sequence ID" value="NZ_SGXG01000001.1"/>
</dbReference>
<keyword evidence="1" id="KW-0732">Signal</keyword>
<dbReference type="EMBL" id="SGXG01000001">
    <property type="protein sequence ID" value="RZS95071.1"/>
    <property type="molecule type" value="Genomic_DNA"/>
</dbReference>
<organism evidence="2 3">
    <name type="scientific">Cecembia calidifontis</name>
    <dbReference type="NCBI Taxonomy" id="1187080"/>
    <lineage>
        <taxon>Bacteria</taxon>
        <taxon>Pseudomonadati</taxon>
        <taxon>Bacteroidota</taxon>
        <taxon>Cytophagia</taxon>
        <taxon>Cytophagales</taxon>
        <taxon>Cyclobacteriaceae</taxon>
        <taxon>Cecembia</taxon>
    </lineage>
</organism>
<comment type="caution">
    <text evidence="2">The sequence shown here is derived from an EMBL/GenBank/DDBJ whole genome shotgun (WGS) entry which is preliminary data.</text>
</comment>
<evidence type="ECO:0000256" key="1">
    <source>
        <dbReference type="SAM" id="SignalP"/>
    </source>
</evidence>
<reference evidence="2 3" key="1">
    <citation type="submission" date="2019-02" db="EMBL/GenBank/DDBJ databases">
        <title>Genomic Encyclopedia of Archaeal and Bacterial Type Strains, Phase II (KMG-II): from individual species to whole genera.</title>
        <authorList>
            <person name="Goeker M."/>
        </authorList>
    </citation>
    <scope>NUCLEOTIDE SEQUENCE [LARGE SCALE GENOMIC DNA]</scope>
    <source>
        <strain evidence="2 3">DSM 21411</strain>
    </source>
</reference>
<evidence type="ECO:0000313" key="2">
    <source>
        <dbReference type="EMBL" id="RZS95071.1"/>
    </source>
</evidence>
<keyword evidence="3" id="KW-1185">Reference proteome</keyword>